<name>A0ABV6CXV3_9SPHN</name>
<sequence>MFEKLCCAVAALLAASSAAHSAEPGSTPVPAPVIALKGCWEGSGEVMNKPVTIGILAKPIVQEAMVALDLESSAMADAEDRYSAHLVFGGANKQPGKAADQIVGFWADSFGGGFAASGQGEVSSDGFTVTYQYPDDAFVNRWHLSGDHLVWQIVARDGNNVEKPFAQYSLHRMACPPR</sequence>
<evidence type="ECO:0000313" key="2">
    <source>
        <dbReference type="EMBL" id="MFC0205219.1"/>
    </source>
</evidence>
<evidence type="ECO:0000256" key="1">
    <source>
        <dbReference type="SAM" id="SignalP"/>
    </source>
</evidence>
<evidence type="ECO:0008006" key="4">
    <source>
        <dbReference type="Google" id="ProtNLM"/>
    </source>
</evidence>
<feature type="chain" id="PRO_5046201370" description="DUF1579 domain-containing protein" evidence="1">
    <location>
        <begin position="22"/>
        <end position="178"/>
    </location>
</feature>
<organism evidence="2 3">
    <name type="scientific">Novosphingobium soli</name>
    <dbReference type="NCBI Taxonomy" id="574956"/>
    <lineage>
        <taxon>Bacteria</taxon>
        <taxon>Pseudomonadati</taxon>
        <taxon>Pseudomonadota</taxon>
        <taxon>Alphaproteobacteria</taxon>
        <taxon>Sphingomonadales</taxon>
        <taxon>Sphingomonadaceae</taxon>
        <taxon>Novosphingobium</taxon>
    </lineage>
</organism>
<protein>
    <recommendedName>
        <fullName evidence="4">DUF1579 domain-containing protein</fullName>
    </recommendedName>
</protein>
<feature type="signal peptide" evidence="1">
    <location>
        <begin position="1"/>
        <end position="21"/>
    </location>
</feature>
<proteinExistence type="predicted"/>
<evidence type="ECO:0000313" key="3">
    <source>
        <dbReference type="Proteomes" id="UP001589798"/>
    </source>
</evidence>
<keyword evidence="3" id="KW-1185">Reference proteome</keyword>
<accession>A0ABV6CXV3</accession>
<reference evidence="2 3" key="1">
    <citation type="submission" date="2024-09" db="EMBL/GenBank/DDBJ databases">
        <authorList>
            <person name="Sun Q."/>
            <person name="Mori K."/>
        </authorList>
    </citation>
    <scope>NUCLEOTIDE SEQUENCE [LARGE SCALE GENOMIC DNA]</scope>
    <source>
        <strain evidence="2 3">CCM 7706</strain>
    </source>
</reference>
<dbReference type="EMBL" id="JBHLWK010000015">
    <property type="protein sequence ID" value="MFC0205219.1"/>
    <property type="molecule type" value="Genomic_DNA"/>
</dbReference>
<gene>
    <name evidence="2" type="ORF">ACFFJC_13175</name>
</gene>
<dbReference type="Proteomes" id="UP001589798">
    <property type="component" value="Unassembled WGS sequence"/>
</dbReference>
<comment type="caution">
    <text evidence="2">The sequence shown here is derived from an EMBL/GenBank/DDBJ whole genome shotgun (WGS) entry which is preliminary data.</text>
</comment>
<keyword evidence="1" id="KW-0732">Signal</keyword>
<dbReference type="RefSeq" id="WP_379487950.1">
    <property type="nucleotide sequence ID" value="NZ_JBHLWK010000015.1"/>
</dbReference>